<sequence length="564" mass="61054">MKEPGWENAELARRAAEAQCRQGFEAFPAHVAVLDENGAIMLVNRAWTAFAAANGAGVRGLAVGANYLDVCRVASRDDRTAREALEGLEAVLAGARPRFEMEYPCDSPTERRWFLMNVDALDPKLPVGAIVSHQDISGRKQAELALGASERRYRAVFDGAAVGMAEIAGDGHWLRANAAMLRIAGRSAEDLLSKTMRDITHEDDIDADAAYLEILQAGGADCRTMEKRLIRPDGSLVWTETALSRLSGEDGSAVGFIAVVSDISERKRAEERQATLMRELAHRGKNLLAVVQSVAQRSLADDGRSLPEARAAFLGRLQALAATYGALTVSTKFGPSTSARAEGGVRVTWEIRETDAGARLVFDWRERGGPVCAPPGRTGFGATILSRIAAAEFDCLPELTYAPEGFHYRFEAACDRIGMVAPISPVRRALKSEIIRSFFDQWARLRGPHGELPQLAHFDWGKFAATGALTLASILPDGEPRFAAIGRVAACEPEDEDLARACRLCAERAEPRHDFSRVQPGDGDPLGVERLLLPFSAIGGKTTHVVGLCLDEARWRLSGLAKSG</sequence>
<dbReference type="GO" id="GO:0004673">
    <property type="term" value="F:protein histidine kinase activity"/>
    <property type="evidence" value="ECO:0007669"/>
    <property type="project" value="UniProtKB-EC"/>
</dbReference>
<name>A0A2S6N9X4_9HYPH</name>
<evidence type="ECO:0000256" key="8">
    <source>
        <dbReference type="ARBA" id="ARBA00022643"/>
    </source>
</evidence>
<dbReference type="Gene3D" id="3.30.450.20">
    <property type="entry name" value="PAS domain"/>
    <property type="match status" value="2"/>
</dbReference>
<dbReference type="EC" id="2.7.13.3" evidence="2"/>
<evidence type="ECO:0000256" key="2">
    <source>
        <dbReference type="ARBA" id="ARBA00012438"/>
    </source>
</evidence>
<dbReference type="GO" id="GO:0006355">
    <property type="term" value="P:regulation of DNA-templated transcription"/>
    <property type="evidence" value="ECO:0007669"/>
    <property type="project" value="InterPro"/>
</dbReference>
<dbReference type="PANTHER" id="PTHR41523:SF8">
    <property type="entry name" value="ETHYLENE RESPONSE SENSOR PROTEIN"/>
    <property type="match status" value="1"/>
</dbReference>
<dbReference type="AlphaFoldDB" id="A0A2S6N9X4"/>
<dbReference type="OrthoDB" id="7185134at2"/>
<evidence type="ECO:0000256" key="4">
    <source>
        <dbReference type="ARBA" id="ARBA00022543"/>
    </source>
</evidence>
<evidence type="ECO:0000259" key="18">
    <source>
        <dbReference type="PROSITE" id="PS50113"/>
    </source>
</evidence>
<keyword evidence="10" id="KW-0677">Repeat</keyword>
<dbReference type="Pfam" id="PF08448">
    <property type="entry name" value="PAS_4"/>
    <property type="match status" value="1"/>
</dbReference>
<evidence type="ECO:0000256" key="11">
    <source>
        <dbReference type="ARBA" id="ARBA00022741"/>
    </source>
</evidence>
<keyword evidence="20" id="KW-1185">Reference proteome</keyword>
<keyword evidence="13" id="KW-0067">ATP-binding</keyword>
<organism evidence="19 20">
    <name type="scientific">Rhodoblastus sphagnicola</name>
    <dbReference type="NCBI Taxonomy" id="333368"/>
    <lineage>
        <taxon>Bacteria</taxon>
        <taxon>Pseudomonadati</taxon>
        <taxon>Pseudomonadota</taxon>
        <taxon>Alphaproteobacteria</taxon>
        <taxon>Hyphomicrobiales</taxon>
        <taxon>Rhodoblastaceae</taxon>
        <taxon>Rhodoblastus</taxon>
    </lineage>
</organism>
<feature type="domain" description="PAS" evidence="17">
    <location>
        <begin position="149"/>
        <end position="219"/>
    </location>
</feature>
<keyword evidence="5" id="KW-0597">Phosphoprotein</keyword>
<dbReference type="GO" id="GO:0005524">
    <property type="term" value="F:ATP binding"/>
    <property type="evidence" value="ECO:0007669"/>
    <property type="project" value="UniProtKB-KW"/>
</dbReference>
<evidence type="ECO:0000256" key="5">
    <source>
        <dbReference type="ARBA" id="ARBA00022553"/>
    </source>
</evidence>
<proteinExistence type="predicted"/>
<keyword evidence="4" id="KW-0600">Photoreceptor protein</keyword>
<dbReference type="PROSITE" id="PS50113">
    <property type="entry name" value="PAC"/>
    <property type="match status" value="1"/>
</dbReference>
<keyword evidence="15" id="KW-0843">Virulence</keyword>
<dbReference type="CDD" id="cd00130">
    <property type="entry name" value="PAS"/>
    <property type="match status" value="1"/>
</dbReference>
<dbReference type="InterPro" id="IPR011102">
    <property type="entry name" value="Sig_transdc_His_kinase_HWE"/>
</dbReference>
<dbReference type="GO" id="GO:0009881">
    <property type="term" value="F:photoreceptor activity"/>
    <property type="evidence" value="ECO:0007669"/>
    <property type="project" value="UniProtKB-KW"/>
</dbReference>
<dbReference type="InterPro" id="IPR001610">
    <property type="entry name" value="PAC"/>
</dbReference>
<keyword evidence="8" id="KW-0288">FMN</keyword>
<dbReference type="Pfam" id="PF00989">
    <property type="entry name" value="PAS"/>
    <property type="match status" value="1"/>
</dbReference>
<keyword evidence="11" id="KW-0547">Nucleotide-binding</keyword>
<dbReference type="InterPro" id="IPR000700">
    <property type="entry name" value="PAS-assoc_C"/>
</dbReference>
<evidence type="ECO:0000256" key="14">
    <source>
        <dbReference type="ARBA" id="ARBA00022991"/>
    </source>
</evidence>
<accession>A0A2S6N9X4</accession>
<evidence type="ECO:0000313" key="19">
    <source>
        <dbReference type="EMBL" id="PPQ31413.1"/>
    </source>
</evidence>
<dbReference type="Pfam" id="PF07536">
    <property type="entry name" value="HWE_HK"/>
    <property type="match status" value="1"/>
</dbReference>
<reference evidence="19 20" key="1">
    <citation type="journal article" date="2018" name="Arch. Microbiol.">
        <title>New insights into the metabolic potential of the phototrophic purple bacterium Rhodopila globiformis DSM 161(T) from its draft genome sequence and evidence for a vanadium-dependent nitrogenase.</title>
        <authorList>
            <person name="Imhoff J.F."/>
            <person name="Rahn T."/>
            <person name="Kunzel S."/>
            <person name="Neulinger S.C."/>
        </authorList>
    </citation>
    <scope>NUCLEOTIDE SEQUENCE [LARGE SCALE GENOMIC DNA]</scope>
    <source>
        <strain evidence="19 20">DSM 16996</strain>
    </source>
</reference>
<evidence type="ECO:0000259" key="17">
    <source>
        <dbReference type="PROSITE" id="PS50112"/>
    </source>
</evidence>
<dbReference type="InterPro" id="IPR013767">
    <property type="entry name" value="PAS_fold"/>
</dbReference>
<feature type="domain" description="PAC" evidence="18">
    <location>
        <begin position="223"/>
        <end position="275"/>
    </location>
</feature>
<evidence type="ECO:0000256" key="10">
    <source>
        <dbReference type="ARBA" id="ARBA00022737"/>
    </source>
</evidence>
<keyword evidence="9" id="KW-0808">Transferase</keyword>
<dbReference type="Proteomes" id="UP000239089">
    <property type="component" value="Unassembled WGS sequence"/>
</dbReference>
<protein>
    <recommendedName>
        <fullName evidence="3">Blue-light-activated histidine kinase</fullName>
        <ecNumber evidence="2">2.7.13.3</ecNumber>
    </recommendedName>
</protein>
<dbReference type="NCBIfam" id="TIGR00229">
    <property type="entry name" value="sensory_box"/>
    <property type="match status" value="1"/>
</dbReference>
<evidence type="ECO:0000256" key="12">
    <source>
        <dbReference type="ARBA" id="ARBA00022777"/>
    </source>
</evidence>
<dbReference type="InterPro" id="IPR035965">
    <property type="entry name" value="PAS-like_dom_sf"/>
</dbReference>
<evidence type="ECO:0000256" key="16">
    <source>
        <dbReference type="ARBA" id="ARBA00023170"/>
    </source>
</evidence>
<evidence type="ECO:0000256" key="15">
    <source>
        <dbReference type="ARBA" id="ARBA00023026"/>
    </source>
</evidence>
<evidence type="ECO:0000256" key="6">
    <source>
        <dbReference type="ARBA" id="ARBA00022606"/>
    </source>
</evidence>
<evidence type="ECO:0000256" key="1">
    <source>
        <dbReference type="ARBA" id="ARBA00000085"/>
    </source>
</evidence>
<evidence type="ECO:0000256" key="7">
    <source>
        <dbReference type="ARBA" id="ARBA00022630"/>
    </source>
</evidence>
<evidence type="ECO:0000256" key="3">
    <source>
        <dbReference type="ARBA" id="ARBA00021740"/>
    </source>
</evidence>
<dbReference type="SMART" id="SM00091">
    <property type="entry name" value="PAS"/>
    <property type="match status" value="2"/>
</dbReference>
<dbReference type="PANTHER" id="PTHR41523">
    <property type="entry name" value="TWO-COMPONENT SYSTEM SENSOR PROTEIN"/>
    <property type="match status" value="1"/>
</dbReference>
<keyword evidence="12" id="KW-0418">Kinase</keyword>
<dbReference type="PROSITE" id="PS50112">
    <property type="entry name" value="PAS"/>
    <property type="match status" value="1"/>
</dbReference>
<keyword evidence="16" id="KW-0675">Receptor</keyword>
<evidence type="ECO:0000313" key="20">
    <source>
        <dbReference type="Proteomes" id="UP000239089"/>
    </source>
</evidence>
<dbReference type="InterPro" id="IPR000014">
    <property type="entry name" value="PAS"/>
</dbReference>
<keyword evidence="6" id="KW-0716">Sensory transduction</keyword>
<evidence type="ECO:0000256" key="13">
    <source>
        <dbReference type="ARBA" id="ARBA00022840"/>
    </source>
</evidence>
<dbReference type="SUPFAM" id="SSF55785">
    <property type="entry name" value="PYP-like sensor domain (PAS domain)"/>
    <property type="match status" value="2"/>
</dbReference>
<dbReference type="RefSeq" id="WP_104507519.1">
    <property type="nucleotide sequence ID" value="NZ_NHSJ01000057.1"/>
</dbReference>
<gene>
    <name evidence="19" type="ORF">CCR94_08890</name>
</gene>
<keyword evidence="7" id="KW-0285">Flavoprotein</keyword>
<evidence type="ECO:0000256" key="9">
    <source>
        <dbReference type="ARBA" id="ARBA00022679"/>
    </source>
</evidence>
<comment type="caution">
    <text evidence="19">The sequence shown here is derived from an EMBL/GenBank/DDBJ whole genome shotgun (WGS) entry which is preliminary data.</text>
</comment>
<comment type="catalytic activity">
    <reaction evidence="1">
        <text>ATP + protein L-histidine = ADP + protein N-phospho-L-histidine.</text>
        <dbReference type="EC" id="2.7.13.3"/>
    </reaction>
</comment>
<dbReference type="InterPro" id="IPR013656">
    <property type="entry name" value="PAS_4"/>
</dbReference>
<keyword evidence="14" id="KW-0157">Chromophore</keyword>
<dbReference type="SMART" id="SM00911">
    <property type="entry name" value="HWE_HK"/>
    <property type="match status" value="1"/>
</dbReference>
<dbReference type="SMART" id="SM00086">
    <property type="entry name" value="PAC"/>
    <property type="match status" value="1"/>
</dbReference>
<dbReference type="EMBL" id="NHSJ01000057">
    <property type="protein sequence ID" value="PPQ31413.1"/>
    <property type="molecule type" value="Genomic_DNA"/>
</dbReference>